<name>A0A972GQA7_9BACL</name>
<evidence type="ECO:0000313" key="1">
    <source>
        <dbReference type="EMBL" id="NOU92429.1"/>
    </source>
</evidence>
<accession>A0A972GQA7</accession>
<dbReference type="RefSeq" id="WP_171650595.1">
    <property type="nucleotide sequence ID" value="NZ_WHOD01000013.1"/>
</dbReference>
<protein>
    <submittedName>
        <fullName evidence="1">DUF3892 domain-containing protein</fullName>
    </submittedName>
</protein>
<gene>
    <name evidence="1" type="ORF">GC093_04150</name>
</gene>
<reference evidence="1" key="1">
    <citation type="submission" date="2019-10" db="EMBL/GenBank/DDBJ databases">
        <title>Description of Paenibacillus glebae sp. nov.</title>
        <authorList>
            <person name="Carlier A."/>
            <person name="Qi S."/>
        </authorList>
    </citation>
    <scope>NUCLEOTIDE SEQUENCE</scope>
    <source>
        <strain evidence="1">LMG 31456</strain>
    </source>
</reference>
<dbReference type="Pfam" id="PF13031">
    <property type="entry name" value="DUF3892"/>
    <property type="match status" value="1"/>
</dbReference>
<proteinExistence type="predicted"/>
<organism evidence="1 2">
    <name type="scientific">Paenibacillus foliorum</name>
    <dbReference type="NCBI Taxonomy" id="2654974"/>
    <lineage>
        <taxon>Bacteria</taxon>
        <taxon>Bacillati</taxon>
        <taxon>Bacillota</taxon>
        <taxon>Bacilli</taxon>
        <taxon>Bacillales</taxon>
        <taxon>Paenibacillaceae</taxon>
        <taxon>Paenibacillus</taxon>
    </lineage>
</organism>
<dbReference type="Proteomes" id="UP000641588">
    <property type="component" value="Unassembled WGS sequence"/>
</dbReference>
<dbReference type="AlphaFoldDB" id="A0A972GQA7"/>
<dbReference type="InterPro" id="IPR024997">
    <property type="entry name" value="DUF3892"/>
</dbReference>
<sequence length="111" mass="12520">MNQGPTNENQNYEQIYQEYRQQGEMQAEQDQMQTATTDGKEHIVAVRKNNDGDIIAIQTSAGRELDYVTALSEAKAGALANVDVYHRYGRDILRSEPDGVKENNLDNLPTF</sequence>
<dbReference type="EMBL" id="WHOD01000013">
    <property type="protein sequence ID" value="NOU92429.1"/>
    <property type="molecule type" value="Genomic_DNA"/>
</dbReference>
<keyword evidence="2" id="KW-1185">Reference proteome</keyword>
<comment type="caution">
    <text evidence="1">The sequence shown here is derived from an EMBL/GenBank/DDBJ whole genome shotgun (WGS) entry which is preliminary data.</text>
</comment>
<evidence type="ECO:0000313" key="2">
    <source>
        <dbReference type="Proteomes" id="UP000641588"/>
    </source>
</evidence>